<feature type="domain" description="HTH iclR-type" evidence="4">
    <location>
        <begin position="8"/>
        <end position="68"/>
    </location>
</feature>
<evidence type="ECO:0000259" key="5">
    <source>
        <dbReference type="PROSITE" id="PS51078"/>
    </source>
</evidence>
<evidence type="ECO:0000256" key="1">
    <source>
        <dbReference type="ARBA" id="ARBA00023015"/>
    </source>
</evidence>
<dbReference type="Pfam" id="PF09339">
    <property type="entry name" value="HTH_IclR"/>
    <property type="match status" value="1"/>
</dbReference>
<dbReference type="InterPro" id="IPR050707">
    <property type="entry name" value="HTH_MetabolicPath_Reg"/>
</dbReference>
<dbReference type="PATRIC" id="fig|754436.4.peg.1491"/>
<sequence length="237" mass="25853">MSSTVKRIQSVERAFSLLESLSYSDAPLPLQAISERAHLQKTTAHGLLSTLCALGYAERTPDGYTLGLRVKELAKPLEEADATIRRHFMPLLKHMATTTRNTAYLAIQSGAQEYLYVDAIEQNSPLTIRSPRGKREGLTTSAIGKVFLAFDDTLRRRLRVQQGLSAALETELACVAEQGFALDLENAEPGLHCLAIPLYLNGAFVAVAGISGSATILTAARLSHFGQLFIKDALRIR</sequence>
<dbReference type="InterPro" id="IPR029016">
    <property type="entry name" value="GAF-like_dom_sf"/>
</dbReference>
<dbReference type="GO" id="GO:0003677">
    <property type="term" value="F:DNA binding"/>
    <property type="evidence" value="ECO:0007669"/>
    <property type="project" value="UniProtKB-KW"/>
</dbReference>
<keyword evidence="7" id="KW-1185">Reference proteome</keyword>
<dbReference type="InterPro" id="IPR014757">
    <property type="entry name" value="Tscrpt_reg_IclR_C"/>
</dbReference>
<dbReference type="SUPFAM" id="SSF46785">
    <property type="entry name" value="Winged helix' DNA-binding domain"/>
    <property type="match status" value="1"/>
</dbReference>
<dbReference type="EMBL" id="LDOV01000010">
    <property type="protein sequence ID" value="KLV02107.1"/>
    <property type="molecule type" value="Genomic_DNA"/>
</dbReference>
<reference evidence="6 7" key="1">
    <citation type="submission" date="2015-05" db="EMBL/GenBank/DDBJ databases">
        <title>Photobacterium galathea sp. nov.</title>
        <authorList>
            <person name="Machado H."/>
            <person name="Gram L."/>
        </authorList>
    </citation>
    <scope>NUCLEOTIDE SEQUENCE [LARGE SCALE GENOMIC DNA]</scope>
    <source>
        <strain evidence="6 7">DSM 25995</strain>
    </source>
</reference>
<accession>A0A0J1JJB0</accession>
<proteinExistence type="predicted"/>
<keyword evidence="2" id="KW-0238">DNA-binding</keyword>
<evidence type="ECO:0000256" key="2">
    <source>
        <dbReference type="ARBA" id="ARBA00023125"/>
    </source>
</evidence>
<dbReference type="PANTHER" id="PTHR30136">
    <property type="entry name" value="HELIX-TURN-HELIX TRANSCRIPTIONAL REGULATOR, ICLR FAMILY"/>
    <property type="match status" value="1"/>
</dbReference>
<dbReference type="Gene3D" id="1.10.10.10">
    <property type="entry name" value="Winged helix-like DNA-binding domain superfamily/Winged helix DNA-binding domain"/>
    <property type="match status" value="1"/>
</dbReference>
<dbReference type="InterPro" id="IPR036388">
    <property type="entry name" value="WH-like_DNA-bd_sf"/>
</dbReference>
<dbReference type="AlphaFoldDB" id="A0A0J1JJB0"/>
<dbReference type="PANTHER" id="PTHR30136:SF35">
    <property type="entry name" value="HTH-TYPE TRANSCRIPTIONAL REGULATOR RV1719"/>
    <property type="match status" value="1"/>
</dbReference>
<evidence type="ECO:0000313" key="6">
    <source>
        <dbReference type="EMBL" id="KLV02107.1"/>
    </source>
</evidence>
<dbReference type="SMART" id="SM00346">
    <property type="entry name" value="HTH_ICLR"/>
    <property type="match status" value="1"/>
</dbReference>
<feature type="domain" description="IclR-ED" evidence="5">
    <location>
        <begin position="69"/>
        <end position="237"/>
    </location>
</feature>
<dbReference type="Proteomes" id="UP000036426">
    <property type="component" value="Unassembled WGS sequence"/>
</dbReference>
<evidence type="ECO:0000256" key="3">
    <source>
        <dbReference type="ARBA" id="ARBA00023163"/>
    </source>
</evidence>
<dbReference type="PROSITE" id="PS51077">
    <property type="entry name" value="HTH_ICLR"/>
    <property type="match status" value="1"/>
</dbReference>
<dbReference type="PROSITE" id="PS51078">
    <property type="entry name" value="ICLR_ED"/>
    <property type="match status" value="1"/>
</dbReference>
<dbReference type="Gene3D" id="3.30.450.40">
    <property type="match status" value="1"/>
</dbReference>
<dbReference type="InterPro" id="IPR036390">
    <property type="entry name" value="WH_DNA-bd_sf"/>
</dbReference>
<keyword evidence="3" id="KW-0804">Transcription</keyword>
<name>A0A0J1JJB0_9GAMM</name>
<gene>
    <name evidence="6" type="ORF">ABT58_06985</name>
</gene>
<dbReference type="RefSeq" id="WP_047873562.1">
    <property type="nucleotide sequence ID" value="NZ_BMYC01000001.1"/>
</dbReference>
<organism evidence="6 7">
    <name type="scientific">Photobacterium aphoticum</name>
    <dbReference type="NCBI Taxonomy" id="754436"/>
    <lineage>
        <taxon>Bacteria</taxon>
        <taxon>Pseudomonadati</taxon>
        <taxon>Pseudomonadota</taxon>
        <taxon>Gammaproteobacteria</taxon>
        <taxon>Vibrionales</taxon>
        <taxon>Vibrionaceae</taxon>
        <taxon>Photobacterium</taxon>
    </lineage>
</organism>
<dbReference type="OrthoDB" id="9807558at2"/>
<keyword evidence="1" id="KW-0805">Transcription regulation</keyword>
<dbReference type="SUPFAM" id="SSF55781">
    <property type="entry name" value="GAF domain-like"/>
    <property type="match status" value="1"/>
</dbReference>
<evidence type="ECO:0000313" key="7">
    <source>
        <dbReference type="Proteomes" id="UP000036426"/>
    </source>
</evidence>
<comment type="caution">
    <text evidence="6">The sequence shown here is derived from an EMBL/GenBank/DDBJ whole genome shotgun (WGS) entry which is preliminary data.</text>
</comment>
<dbReference type="GO" id="GO:0045892">
    <property type="term" value="P:negative regulation of DNA-templated transcription"/>
    <property type="evidence" value="ECO:0007669"/>
    <property type="project" value="TreeGrafter"/>
</dbReference>
<protein>
    <submittedName>
        <fullName evidence="6">Transcriptional regulator</fullName>
    </submittedName>
</protein>
<evidence type="ECO:0000259" key="4">
    <source>
        <dbReference type="PROSITE" id="PS51077"/>
    </source>
</evidence>
<dbReference type="GO" id="GO:0003700">
    <property type="term" value="F:DNA-binding transcription factor activity"/>
    <property type="evidence" value="ECO:0007669"/>
    <property type="project" value="TreeGrafter"/>
</dbReference>
<dbReference type="FunFam" id="1.10.10.10:FF:000056">
    <property type="entry name" value="IclR family transcriptional regulator"/>
    <property type="match status" value="1"/>
</dbReference>
<dbReference type="InterPro" id="IPR005471">
    <property type="entry name" value="Tscrpt_reg_IclR_N"/>
</dbReference>
<dbReference type="Pfam" id="PF01614">
    <property type="entry name" value="IclR_C"/>
    <property type="match status" value="1"/>
</dbReference>